<dbReference type="AlphaFoldDB" id="A0AAX6FNJ9"/>
<evidence type="ECO:0000313" key="1">
    <source>
        <dbReference type="EMBL" id="KAJ6817996.1"/>
    </source>
</evidence>
<dbReference type="Proteomes" id="UP001140949">
    <property type="component" value="Unassembled WGS sequence"/>
</dbReference>
<gene>
    <name evidence="1" type="ORF">M6B38_408860</name>
</gene>
<name>A0AAX6FNJ9_IRIPA</name>
<proteinExistence type="predicted"/>
<organism evidence="1 2">
    <name type="scientific">Iris pallida</name>
    <name type="common">Sweet iris</name>
    <dbReference type="NCBI Taxonomy" id="29817"/>
    <lineage>
        <taxon>Eukaryota</taxon>
        <taxon>Viridiplantae</taxon>
        <taxon>Streptophyta</taxon>
        <taxon>Embryophyta</taxon>
        <taxon>Tracheophyta</taxon>
        <taxon>Spermatophyta</taxon>
        <taxon>Magnoliopsida</taxon>
        <taxon>Liliopsida</taxon>
        <taxon>Asparagales</taxon>
        <taxon>Iridaceae</taxon>
        <taxon>Iridoideae</taxon>
        <taxon>Irideae</taxon>
        <taxon>Iris</taxon>
    </lineage>
</organism>
<dbReference type="GO" id="GO:0004864">
    <property type="term" value="F:protein phosphatase inhibitor activity"/>
    <property type="evidence" value="ECO:0007669"/>
    <property type="project" value="UniProtKB-KW"/>
</dbReference>
<accession>A0AAX6FNJ9</accession>
<comment type="caution">
    <text evidence="1">The sequence shown here is derived from an EMBL/GenBank/DDBJ whole genome shotgun (WGS) entry which is preliminary data.</text>
</comment>
<keyword evidence="1" id="KW-0650">Protein phosphatase inhibitor</keyword>
<sequence length="86" mass="9877">MMNSGRSKSFCGRGPFQIWWVKIMELKKVEKKAVLLQQALFRNPSPTKTNISLQAMPLEDSWSDKRTEGLIRASCWFLCSLIIATK</sequence>
<protein>
    <submittedName>
        <fullName evidence="1">Protein phosphatase inhibitor 2 isoform X4</fullName>
    </submittedName>
</protein>
<reference evidence="1" key="1">
    <citation type="journal article" date="2023" name="GigaByte">
        <title>Genome assembly of the bearded iris, Iris pallida Lam.</title>
        <authorList>
            <person name="Bruccoleri R.E."/>
            <person name="Oakeley E.J."/>
            <person name="Faust A.M.E."/>
            <person name="Altorfer M."/>
            <person name="Dessus-Babus S."/>
            <person name="Burckhardt D."/>
            <person name="Oertli M."/>
            <person name="Naumann U."/>
            <person name="Petersen F."/>
            <person name="Wong J."/>
        </authorList>
    </citation>
    <scope>NUCLEOTIDE SEQUENCE</scope>
    <source>
        <strain evidence="1">GSM-AAB239-AS_SAM_17_03QT</strain>
    </source>
</reference>
<dbReference type="EMBL" id="JANAVB010027418">
    <property type="protein sequence ID" value="KAJ6817996.1"/>
    <property type="molecule type" value="Genomic_DNA"/>
</dbReference>
<reference evidence="1" key="2">
    <citation type="submission" date="2023-04" db="EMBL/GenBank/DDBJ databases">
        <authorList>
            <person name="Bruccoleri R.E."/>
            <person name="Oakeley E.J."/>
            <person name="Faust A.-M."/>
            <person name="Dessus-Babus S."/>
            <person name="Altorfer M."/>
            <person name="Burckhardt D."/>
            <person name="Oertli M."/>
            <person name="Naumann U."/>
            <person name="Petersen F."/>
            <person name="Wong J."/>
        </authorList>
    </citation>
    <scope>NUCLEOTIDE SEQUENCE</scope>
    <source>
        <strain evidence="1">GSM-AAB239-AS_SAM_17_03QT</strain>
        <tissue evidence="1">Leaf</tissue>
    </source>
</reference>
<keyword evidence="2" id="KW-1185">Reference proteome</keyword>
<evidence type="ECO:0000313" key="2">
    <source>
        <dbReference type="Proteomes" id="UP001140949"/>
    </source>
</evidence>